<evidence type="ECO:0000313" key="2">
    <source>
        <dbReference type="EMBL" id="GCD35942.1"/>
    </source>
</evidence>
<gene>
    <name evidence="2" type="ORF">OEIGOIKO_03693</name>
</gene>
<reference evidence="2 3" key="1">
    <citation type="submission" date="2018-11" db="EMBL/GenBank/DDBJ databases">
        <title>Whole genome sequence of Streptomyces chrestomyceticus NBRC 13444(T).</title>
        <authorList>
            <person name="Komaki H."/>
            <person name="Tamura T."/>
        </authorList>
    </citation>
    <scope>NUCLEOTIDE SEQUENCE [LARGE SCALE GENOMIC DNA]</scope>
    <source>
        <strain evidence="2 3">NBRC 13444</strain>
    </source>
</reference>
<dbReference type="InterPro" id="IPR007278">
    <property type="entry name" value="DUF397"/>
</dbReference>
<comment type="caution">
    <text evidence="2">The sequence shown here is derived from an EMBL/GenBank/DDBJ whole genome shotgun (WGS) entry which is preliminary data.</text>
</comment>
<dbReference type="Proteomes" id="UP000287830">
    <property type="component" value="Unassembled WGS sequence"/>
</dbReference>
<name>A0A7U9KW91_9ACTN</name>
<feature type="domain" description="DUF397" evidence="1">
    <location>
        <begin position="5"/>
        <end position="55"/>
    </location>
</feature>
<sequence length="63" mass="7004">MSQNDWQISTYCQAGNSCIAVRRSAEAVQIRESAHPAEVIVTAPENLRDFVLRVKAGAYDRPI</sequence>
<dbReference type="RefSeq" id="WP_125045749.1">
    <property type="nucleotide sequence ID" value="NZ_BHZC01000001.1"/>
</dbReference>
<dbReference type="GeneID" id="95627217"/>
<evidence type="ECO:0000259" key="1">
    <source>
        <dbReference type="Pfam" id="PF04149"/>
    </source>
</evidence>
<dbReference type="OrthoDB" id="3402668at2"/>
<dbReference type="EMBL" id="BHZC01000001">
    <property type="protein sequence ID" value="GCD35942.1"/>
    <property type="molecule type" value="Genomic_DNA"/>
</dbReference>
<evidence type="ECO:0000313" key="3">
    <source>
        <dbReference type="Proteomes" id="UP000287830"/>
    </source>
</evidence>
<accession>A0A7U9KW91</accession>
<organism evidence="2 3">
    <name type="scientific">Streptomyces chrestomyceticus JCM 4735</name>
    <dbReference type="NCBI Taxonomy" id="1306181"/>
    <lineage>
        <taxon>Bacteria</taxon>
        <taxon>Bacillati</taxon>
        <taxon>Actinomycetota</taxon>
        <taxon>Actinomycetes</taxon>
        <taxon>Kitasatosporales</taxon>
        <taxon>Streptomycetaceae</taxon>
        <taxon>Streptomyces</taxon>
    </lineage>
</organism>
<dbReference type="AlphaFoldDB" id="A0A7U9KW91"/>
<protein>
    <recommendedName>
        <fullName evidence="1">DUF397 domain-containing protein</fullName>
    </recommendedName>
</protein>
<proteinExistence type="predicted"/>
<dbReference type="Pfam" id="PF04149">
    <property type="entry name" value="DUF397"/>
    <property type="match status" value="1"/>
</dbReference>